<keyword evidence="2" id="KW-1185">Reference proteome</keyword>
<dbReference type="PROSITE" id="PS51257">
    <property type="entry name" value="PROKAR_LIPOPROTEIN"/>
    <property type="match status" value="1"/>
</dbReference>
<dbReference type="EMBL" id="BLRY01000352">
    <property type="protein sequence ID" value="GFP28691.1"/>
    <property type="molecule type" value="Genomic_DNA"/>
</dbReference>
<comment type="caution">
    <text evidence="1">The sequence shown here is derived from an EMBL/GenBank/DDBJ whole genome shotgun (WGS) entry which is preliminary data.</text>
</comment>
<evidence type="ECO:0000313" key="1">
    <source>
        <dbReference type="EMBL" id="GFP28691.1"/>
    </source>
</evidence>
<gene>
    <name evidence="1" type="ORF">HKBW3S33_02105</name>
</gene>
<evidence type="ECO:0000313" key="2">
    <source>
        <dbReference type="Proteomes" id="UP000591948"/>
    </source>
</evidence>
<accession>A0A6V8PCT9</accession>
<sequence length="89" mass="9580">MHKKIFLRLIGIMPLLVLALLLSSCGMQQTATSDIRPIEPVVPGLKNGDAYAVKGRFSVRRNNVQILALAVTTDGSLAVVGTSTRSLYL</sequence>
<proteinExistence type="predicted"/>
<organism evidence="1 2">
    <name type="scientific">Candidatus Hakubella thermalkaliphila</name>
    <dbReference type="NCBI Taxonomy" id="2754717"/>
    <lineage>
        <taxon>Bacteria</taxon>
        <taxon>Bacillati</taxon>
        <taxon>Actinomycetota</taxon>
        <taxon>Actinomycetota incertae sedis</taxon>
        <taxon>Candidatus Hakubellales</taxon>
        <taxon>Candidatus Hakubellaceae</taxon>
        <taxon>Candidatus Hakubella</taxon>
    </lineage>
</organism>
<dbReference type="Proteomes" id="UP000591948">
    <property type="component" value="Unassembled WGS sequence"/>
</dbReference>
<dbReference type="AlphaFoldDB" id="A0A6V8PCT9"/>
<reference evidence="1 2" key="1">
    <citation type="journal article" date="2020" name="Front. Microbiol.">
        <title>Single-cell genomics of novel Actinobacteria with the Wood-Ljungdahl pathway discovered in a serpentinizing system.</title>
        <authorList>
            <person name="Merino N."/>
            <person name="Kawai M."/>
            <person name="Boyd E.S."/>
            <person name="Colman D.R."/>
            <person name="McGlynn S.E."/>
            <person name="Nealson K.H."/>
            <person name="Kurokawa K."/>
            <person name="Hongoh Y."/>
        </authorList>
    </citation>
    <scope>NUCLEOTIDE SEQUENCE [LARGE SCALE GENOMIC DNA]</scope>
    <source>
        <strain evidence="1 2">S33</strain>
    </source>
</reference>
<protein>
    <submittedName>
        <fullName evidence="1">Uncharacterized protein</fullName>
    </submittedName>
</protein>
<name>A0A6V8PCT9_9ACTN</name>